<keyword evidence="3" id="KW-1185">Reference proteome</keyword>
<dbReference type="PRINTS" id="PR00081">
    <property type="entry name" value="GDHRDH"/>
</dbReference>
<dbReference type="OrthoDB" id="6251714at2759"/>
<dbReference type="SUPFAM" id="SSF51735">
    <property type="entry name" value="NAD(P)-binding Rossmann-fold domains"/>
    <property type="match status" value="1"/>
</dbReference>
<dbReference type="Gene3D" id="3.40.50.720">
    <property type="entry name" value="NAD(P)-binding Rossmann-like Domain"/>
    <property type="match status" value="1"/>
</dbReference>
<protein>
    <submittedName>
        <fullName evidence="4">Uncharacterized oxidoreductase SAR2567-like</fullName>
    </submittedName>
</protein>
<evidence type="ECO:0000313" key="3">
    <source>
        <dbReference type="Proteomes" id="UP000515158"/>
    </source>
</evidence>
<evidence type="ECO:0000256" key="1">
    <source>
        <dbReference type="RuleBase" id="RU000363"/>
    </source>
</evidence>
<dbReference type="InterPro" id="IPR036291">
    <property type="entry name" value="NAD(P)-bd_dom_sf"/>
</dbReference>
<dbReference type="Proteomes" id="UP000515158">
    <property type="component" value="Unplaced"/>
</dbReference>
<dbReference type="InParanoid" id="A0A6P8Y6G6"/>
<keyword evidence="2" id="KW-0732">Signal</keyword>
<dbReference type="RefSeq" id="XP_034235218.1">
    <property type="nucleotide sequence ID" value="XM_034379327.1"/>
</dbReference>
<dbReference type="PRINTS" id="PR00080">
    <property type="entry name" value="SDRFAMILY"/>
</dbReference>
<reference evidence="4" key="1">
    <citation type="submission" date="2025-08" db="UniProtKB">
        <authorList>
            <consortium name="RefSeq"/>
        </authorList>
    </citation>
    <scope>IDENTIFICATION</scope>
    <source>
        <tissue evidence="4">Total insect</tissue>
    </source>
</reference>
<comment type="similarity">
    <text evidence="1">Belongs to the short-chain dehydrogenases/reductases (SDR) family.</text>
</comment>
<dbReference type="AlphaFoldDB" id="A0A6P8Y6G6"/>
<dbReference type="InterPro" id="IPR002347">
    <property type="entry name" value="SDR_fam"/>
</dbReference>
<dbReference type="GeneID" id="117641744"/>
<dbReference type="Pfam" id="PF00106">
    <property type="entry name" value="adh_short"/>
    <property type="match status" value="1"/>
</dbReference>
<feature type="signal peptide" evidence="2">
    <location>
        <begin position="1"/>
        <end position="21"/>
    </location>
</feature>
<name>A0A6P8Y6G6_THRPL</name>
<organism evidence="4">
    <name type="scientific">Thrips palmi</name>
    <name type="common">Melon thrips</name>
    <dbReference type="NCBI Taxonomy" id="161013"/>
    <lineage>
        <taxon>Eukaryota</taxon>
        <taxon>Metazoa</taxon>
        <taxon>Ecdysozoa</taxon>
        <taxon>Arthropoda</taxon>
        <taxon>Hexapoda</taxon>
        <taxon>Insecta</taxon>
        <taxon>Pterygota</taxon>
        <taxon>Neoptera</taxon>
        <taxon>Paraneoptera</taxon>
        <taxon>Thysanoptera</taxon>
        <taxon>Terebrantia</taxon>
        <taxon>Thripoidea</taxon>
        <taxon>Thripidae</taxon>
        <taxon>Thrips</taxon>
    </lineage>
</organism>
<gene>
    <name evidence="4" type="primary">LOC117641744</name>
</gene>
<sequence>MDGFICALVVLAAVVVYLGWRQGPEHDLTGKVVLLTGAGGGLGRLLAVNLAERGCRVACVDLATKPNEETASMVHARGRQHGAQPLAKAYTADLTKREAISALVEDVIKDFGQIDILVNNAGQLQGGAIWDLSDAQMDLVLDVNLRACMLLVKDVMPHMKARRSGHIVTISSIAALAPTLNTSAYAATKAGVSQFMECLYYDLQSQGLHENIHVTTVQPYFMNTFSQLEDAVKYNGPLGKLLFSFMDAKVSARTITKCIATRQHVANLPAHLGFTASLLRLFPRAAMGFVIESLAKPDMKIFDYSATRHGRQLAEK</sequence>
<dbReference type="GO" id="GO:0016616">
    <property type="term" value="F:oxidoreductase activity, acting on the CH-OH group of donors, NAD or NADP as acceptor"/>
    <property type="evidence" value="ECO:0007669"/>
    <property type="project" value="TreeGrafter"/>
</dbReference>
<proteinExistence type="inferred from homology"/>
<evidence type="ECO:0000256" key="2">
    <source>
        <dbReference type="SAM" id="SignalP"/>
    </source>
</evidence>
<evidence type="ECO:0000313" key="4">
    <source>
        <dbReference type="RefSeq" id="XP_034235218.1"/>
    </source>
</evidence>
<dbReference type="GO" id="GO:0005811">
    <property type="term" value="C:lipid droplet"/>
    <property type="evidence" value="ECO:0007669"/>
    <property type="project" value="TreeGrafter"/>
</dbReference>
<dbReference type="PANTHER" id="PTHR24322">
    <property type="entry name" value="PKSB"/>
    <property type="match status" value="1"/>
</dbReference>
<feature type="chain" id="PRO_5027818516" evidence="2">
    <location>
        <begin position="22"/>
        <end position="316"/>
    </location>
</feature>
<dbReference type="PANTHER" id="PTHR24322:SF748">
    <property type="entry name" value="FI23927P1-RELATED"/>
    <property type="match status" value="1"/>
</dbReference>
<dbReference type="KEGG" id="tpal:117641744"/>
<accession>A0A6P8Y6G6</accession>